<sequence length="126" mass="14429">MKSGVSTITASVKPSARVLLSVWWYARGAAHWKMLELAEAITVDVYCHDLTIMLQSLQSFWPQLAGRKAALLLHDKARPFTADEALEMREEFGINLIHPRAYSADLSSTDYHFFQDLKVYIYQEVH</sequence>
<accession>A0A085LWK9</accession>
<dbReference type="GO" id="GO:0003676">
    <property type="term" value="F:nucleic acid binding"/>
    <property type="evidence" value="ECO:0007669"/>
    <property type="project" value="InterPro"/>
</dbReference>
<feature type="non-terminal residue" evidence="1">
    <location>
        <position position="126"/>
    </location>
</feature>
<reference evidence="1 2" key="1">
    <citation type="journal article" date="2014" name="Nat. Genet.">
        <title>Genome and transcriptome of the porcine whipworm Trichuris suis.</title>
        <authorList>
            <person name="Jex A.R."/>
            <person name="Nejsum P."/>
            <person name="Schwarz E.M."/>
            <person name="Hu L."/>
            <person name="Young N.D."/>
            <person name="Hall R.S."/>
            <person name="Korhonen P.K."/>
            <person name="Liao S."/>
            <person name="Thamsborg S."/>
            <person name="Xia J."/>
            <person name="Xu P."/>
            <person name="Wang S."/>
            <person name="Scheerlinck J.P."/>
            <person name="Hofmann A."/>
            <person name="Sternberg P.W."/>
            <person name="Wang J."/>
            <person name="Gasser R.B."/>
        </authorList>
    </citation>
    <scope>NUCLEOTIDE SEQUENCE [LARGE SCALE GENOMIC DNA]</scope>
    <source>
        <strain evidence="1">DCEP-RM93M</strain>
    </source>
</reference>
<dbReference type="InterPro" id="IPR052709">
    <property type="entry name" value="Transposase-MT_Hybrid"/>
</dbReference>
<dbReference type="Pfam" id="PF01359">
    <property type="entry name" value="Transposase_1"/>
    <property type="match status" value="1"/>
</dbReference>
<dbReference type="InterPro" id="IPR001888">
    <property type="entry name" value="Transposase_1"/>
</dbReference>
<dbReference type="Proteomes" id="UP000030764">
    <property type="component" value="Unassembled WGS sequence"/>
</dbReference>
<dbReference type="Gene3D" id="3.30.420.10">
    <property type="entry name" value="Ribonuclease H-like superfamily/Ribonuclease H"/>
    <property type="match status" value="1"/>
</dbReference>
<proteinExistence type="predicted"/>
<name>A0A085LWK9_9BILA</name>
<organism evidence="1 2">
    <name type="scientific">Trichuris suis</name>
    <name type="common">pig whipworm</name>
    <dbReference type="NCBI Taxonomy" id="68888"/>
    <lineage>
        <taxon>Eukaryota</taxon>
        <taxon>Metazoa</taxon>
        <taxon>Ecdysozoa</taxon>
        <taxon>Nematoda</taxon>
        <taxon>Enoplea</taxon>
        <taxon>Dorylaimia</taxon>
        <taxon>Trichinellida</taxon>
        <taxon>Trichuridae</taxon>
        <taxon>Trichuris</taxon>
    </lineage>
</organism>
<evidence type="ECO:0000313" key="2">
    <source>
        <dbReference type="Proteomes" id="UP000030764"/>
    </source>
</evidence>
<protein>
    <recommendedName>
        <fullName evidence="3">Tc1-like transposase DDE domain-containing protein</fullName>
    </recommendedName>
</protein>
<evidence type="ECO:0008006" key="3">
    <source>
        <dbReference type="Google" id="ProtNLM"/>
    </source>
</evidence>
<keyword evidence="2" id="KW-1185">Reference proteome</keyword>
<dbReference type="InterPro" id="IPR036397">
    <property type="entry name" value="RNaseH_sf"/>
</dbReference>
<dbReference type="PANTHER" id="PTHR46060:SF1">
    <property type="entry name" value="MARINER MOS1 TRANSPOSASE-LIKE PROTEIN"/>
    <property type="match status" value="1"/>
</dbReference>
<dbReference type="EMBL" id="KL363273">
    <property type="protein sequence ID" value="KFD49355.1"/>
    <property type="molecule type" value="Genomic_DNA"/>
</dbReference>
<dbReference type="AlphaFoldDB" id="A0A085LWK9"/>
<evidence type="ECO:0000313" key="1">
    <source>
        <dbReference type="EMBL" id="KFD49355.1"/>
    </source>
</evidence>
<gene>
    <name evidence="1" type="ORF">M513_09802</name>
</gene>
<dbReference type="PANTHER" id="PTHR46060">
    <property type="entry name" value="MARINER MOS1 TRANSPOSASE-LIKE PROTEIN"/>
    <property type="match status" value="1"/>
</dbReference>